<dbReference type="Proteomes" id="UP000564885">
    <property type="component" value="Unassembled WGS sequence"/>
</dbReference>
<name>A0A849HXS3_9HYPH</name>
<dbReference type="RefSeq" id="WP_171217816.1">
    <property type="nucleotide sequence ID" value="NZ_JABEPP010000002.1"/>
</dbReference>
<feature type="transmembrane region" description="Helical" evidence="1">
    <location>
        <begin position="38"/>
        <end position="57"/>
    </location>
</feature>
<protein>
    <submittedName>
        <fullName evidence="2">DUF1467 family protein</fullName>
    </submittedName>
</protein>
<proteinExistence type="predicted"/>
<dbReference type="InterPro" id="IPR009935">
    <property type="entry name" value="DUF1467"/>
</dbReference>
<evidence type="ECO:0000313" key="3">
    <source>
        <dbReference type="Proteomes" id="UP000564885"/>
    </source>
</evidence>
<dbReference type="Pfam" id="PF07330">
    <property type="entry name" value="DUF1467"/>
    <property type="match status" value="1"/>
</dbReference>
<evidence type="ECO:0000313" key="2">
    <source>
        <dbReference type="EMBL" id="NNM72336.1"/>
    </source>
</evidence>
<organism evidence="2 3">
    <name type="scientific">Enterovirga aerilata</name>
    <dbReference type="NCBI Taxonomy" id="2730920"/>
    <lineage>
        <taxon>Bacteria</taxon>
        <taxon>Pseudomonadati</taxon>
        <taxon>Pseudomonadota</taxon>
        <taxon>Alphaproteobacteria</taxon>
        <taxon>Hyphomicrobiales</taxon>
        <taxon>Methylobacteriaceae</taxon>
        <taxon>Enterovirga</taxon>
    </lineage>
</organism>
<keyword evidence="1" id="KW-0472">Membrane</keyword>
<dbReference type="EMBL" id="JABEPP010000002">
    <property type="protein sequence ID" value="NNM72336.1"/>
    <property type="molecule type" value="Genomic_DNA"/>
</dbReference>
<gene>
    <name evidence="2" type="ORF">HJG44_08010</name>
</gene>
<reference evidence="2 3" key="1">
    <citation type="submission" date="2020-04" db="EMBL/GenBank/DDBJ databases">
        <title>Enterovirga sp. isolate from soil.</title>
        <authorList>
            <person name="Chea S."/>
            <person name="Kim D.-U."/>
        </authorList>
    </citation>
    <scope>NUCLEOTIDE SEQUENCE [LARGE SCALE GENOMIC DNA]</scope>
    <source>
        <strain evidence="2 3">DB1703</strain>
    </source>
</reference>
<comment type="caution">
    <text evidence="2">The sequence shown here is derived from an EMBL/GenBank/DDBJ whole genome shotgun (WGS) entry which is preliminary data.</text>
</comment>
<accession>A0A849HXS3</accession>
<keyword evidence="1" id="KW-1133">Transmembrane helix</keyword>
<dbReference type="AlphaFoldDB" id="A0A849HXS3"/>
<keyword evidence="3" id="KW-1185">Reference proteome</keyword>
<feature type="transmembrane region" description="Helical" evidence="1">
    <location>
        <begin position="86"/>
        <end position="107"/>
    </location>
</feature>
<keyword evidence="1" id="KW-0812">Transmembrane</keyword>
<sequence>MMPVGWAARSLLTTILAVVALAGLGIYAGVLLKLTVTGALGLYFVVWWTIVFAILPVRMRTQAEIGEVTAGTEPGAPADPALRERAIWTTIAADVVFVLVAALFPLAGL</sequence>
<evidence type="ECO:0000256" key="1">
    <source>
        <dbReference type="SAM" id="Phobius"/>
    </source>
</evidence>